<evidence type="ECO:0000256" key="5">
    <source>
        <dbReference type="ARBA" id="ARBA00022989"/>
    </source>
</evidence>
<dbReference type="Pfam" id="PF00015">
    <property type="entry name" value="MCPsignal"/>
    <property type="match status" value="1"/>
</dbReference>
<dbReference type="PRINTS" id="PR00260">
    <property type="entry name" value="CHEMTRNSDUCR"/>
</dbReference>
<dbReference type="Proteomes" id="UP001629246">
    <property type="component" value="Unassembled WGS sequence"/>
</dbReference>
<dbReference type="InterPro" id="IPR004089">
    <property type="entry name" value="MCPsignal_dom"/>
</dbReference>
<evidence type="ECO:0000256" key="4">
    <source>
        <dbReference type="ARBA" id="ARBA00022692"/>
    </source>
</evidence>
<dbReference type="SMART" id="SM01049">
    <property type="entry name" value="Cache_2"/>
    <property type="match status" value="1"/>
</dbReference>
<dbReference type="PANTHER" id="PTHR43531:SF14">
    <property type="entry name" value="METHYL-ACCEPTING CHEMOTAXIS PROTEIN I-RELATED"/>
    <property type="match status" value="1"/>
</dbReference>
<organism evidence="11 12">
    <name type="scientific">Herbaspirillum lusitanum</name>
    <dbReference type="NCBI Taxonomy" id="213312"/>
    <lineage>
        <taxon>Bacteria</taxon>
        <taxon>Pseudomonadati</taxon>
        <taxon>Pseudomonadota</taxon>
        <taxon>Betaproteobacteria</taxon>
        <taxon>Burkholderiales</taxon>
        <taxon>Oxalobacteraceae</taxon>
        <taxon>Herbaspirillum</taxon>
    </lineage>
</organism>
<comment type="subcellular location">
    <subcellularLocation>
        <location evidence="1">Cell membrane</location>
        <topology evidence="1">Multi-pass membrane protein</topology>
    </subcellularLocation>
</comment>
<reference evidence="11 12" key="1">
    <citation type="journal article" date="2024" name="Chem. Sci.">
        <title>Discovery of megapolipeptins by genome mining of a Burkholderiales bacteria collection.</title>
        <authorList>
            <person name="Paulo B.S."/>
            <person name="Recchia M.J.J."/>
            <person name="Lee S."/>
            <person name="Fergusson C.H."/>
            <person name="Romanowski S.B."/>
            <person name="Hernandez A."/>
            <person name="Krull N."/>
            <person name="Liu D.Y."/>
            <person name="Cavanagh H."/>
            <person name="Bos A."/>
            <person name="Gray C.A."/>
            <person name="Murphy B.T."/>
            <person name="Linington R.G."/>
            <person name="Eustaquio A.S."/>
        </authorList>
    </citation>
    <scope>NUCLEOTIDE SEQUENCE [LARGE SCALE GENOMIC DNA]</scope>
    <source>
        <strain evidence="11 12">RL21-008-BIB-A</strain>
    </source>
</reference>
<protein>
    <submittedName>
        <fullName evidence="11">Methyl-accepting chemotaxis protein</fullName>
    </submittedName>
</protein>
<name>A0ABW9A3Y1_9BURK</name>
<dbReference type="Pfam" id="PF17200">
    <property type="entry name" value="sCache_2"/>
    <property type="match status" value="1"/>
</dbReference>
<evidence type="ECO:0000256" key="7">
    <source>
        <dbReference type="ARBA" id="ARBA00029447"/>
    </source>
</evidence>
<keyword evidence="4 9" id="KW-0812">Transmembrane</keyword>
<keyword evidence="3" id="KW-0488">Methylation</keyword>
<dbReference type="InterPro" id="IPR004090">
    <property type="entry name" value="Chemotax_Me-accpt_rcpt"/>
</dbReference>
<accession>A0ABW9A3Y1</accession>
<comment type="caution">
    <text evidence="11">The sequence shown here is derived from an EMBL/GenBank/DDBJ whole genome shotgun (WGS) entry which is preliminary data.</text>
</comment>
<dbReference type="InterPro" id="IPR033480">
    <property type="entry name" value="sCache_2"/>
</dbReference>
<evidence type="ECO:0000256" key="3">
    <source>
        <dbReference type="ARBA" id="ARBA00022481"/>
    </source>
</evidence>
<dbReference type="RefSeq" id="WP_408154479.1">
    <property type="nucleotide sequence ID" value="NZ_JAQQFM010000001.1"/>
</dbReference>
<dbReference type="PANTHER" id="PTHR43531">
    <property type="entry name" value="PROTEIN ICFG"/>
    <property type="match status" value="1"/>
</dbReference>
<keyword evidence="8" id="KW-0807">Transducer</keyword>
<comment type="similarity">
    <text evidence="7">Belongs to the methyl-accepting chemotaxis (MCP) protein family.</text>
</comment>
<evidence type="ECO:0000256" key="6">
    <source>
        <dbReference type="ARBA" id="ARBA00023136"/>
    </source>
</evidence>
<keyword evidence="2" id="KW-1003">Cell membrane</keyword>
<dbReference type="InterPro" id="IPR051310">
    <property type="entry name" value="MCP_chemotaxis"/>
</dbReference>
<keyword evidence="5 9" id="KW-1133">Transmembrane helix</keyword>
<feature type="domain" description="Methyl-accepting transducer" evidence="10">
    <location>
        <begin position="273"/>
        <end position="502"/>
    </location>
</feature>
<proteinExistence type="inferred from homology"/>
<evidence type="ECO:0000259" key="10">
    <source>
        <dbReference type="PROSITE" id="PS50111"/>
    </source>
</evidence>
<dbReference type="SMART" id="SM00283">
    <property type="entry name" value="MA"/>
    <property type="match status" value="1"/>
</dbReference>
<evidence type="ECO:0000313" key="12">
    <source>
        <dbReference type="Proteomes" id="UP001629246"/>
    </source>
</evidence>
<evidence type="ECO:0000313" key="11">
    <source>
        <dbReference type="EMBL" id="MFL9923146.1"/>
    </source>
</evidence>
<dbReference type="PROSITE" id="PS50111">
    <property type="entry name" value="CHEMOTAXIS_TRANSDUC_2"/>
    <property type="match status" value="1"/>
</dbReference>
<dbReference type="EMBL" id="JAQQFM010000001">
    <property type="protein sequence ID" value="MFL9923146.1"/>
    <property type="molecule type" value="Genomic_DNA"/>
</dbReference>
<evidence type="ECO:0000256" key="1">
    <source>
        <dbReference type="ARBA" id="ARBA00004651"/>
    </source>
</evidence>
<feature type="transmembrane region" description="Helical" evidence="9">
    <location>
        <begin position="189"/>
        <end position="211"/>
    </location>
</feature>
<dbReference type="CDD" id="cd11386">
    <property type="entry name" value="MCP_signal"/>
    <property type="match status" value="1"/>
</dbReference>
<evidence type="ECO:0000256" key="8">
    <source>
        <dbReference type="PROSITE-ProRule" id="PRU00284"/>
    </source>
</evidence>
<evidence type="ECO:0000256" key="2">
    <source>
        <dbReference type="ARBA" id="ARBA00022475"/>
    </source>
</evidence>
<keyword evidence="6 9" id="KW-0472">Membrane</keyword>
<dbReference type="Gene3D" id="1.10.287.950">
    <property type="entry name" value="Methyl-accepting chemotaxis protein"/>
    <property type="match status" value="1"/>
</dbReference>
<dbReference type="Gene3D" id="3.30.450.20">
    <property type="entry name" value="PAS domain"/>
    <property type="match status" value="1"/>
</dbReference>
<sequence length="542" mass="57823">MNNLSLKKKLWLPLIFSLVALFALSLWHAYQTRDLQIAERQHALLDVTEMSYSIVNGYAKLAAEGKMSTEDAKKAAIERVRDQRYSGDGYVTLVGSDSVIVMHPINAKLNGKDMINFKDTKGNELYKMIAATGSSSAGEGYLEYWWPRPGAAPDKGSPKMGFVKRFKPWNWDLICSVYLDDVQADFNRAVIQAAIVLVILGVLLSLIAAMVSRNIFRSIGGEPTEAAEMARKIAAGDLTGSVALVKGSEHSLVAAVAYTRDRLVNTVLGIKQATDSIKVSVDEIASGNMDLSSRTEQQAGSIEETASAMEELTSTVRHNAESAQQASQLAATASSVAEEGGAVVNQVVQTMESINESSRKIVDIIAVIDGIAFQTNILALNAAVEAARAGEQGRGFAVVASEVRSLAQRSAAAAKEIKLLIDDSVSKVGAGTQLVERAGATMHQVVTSIQSVSTVVKEIATASREQSAGIEQVSTAVTQMDETTQQNSALVEQAAAAAQSLQEQADSLVRLVNVFTLDRNAVVVADRSSAMGLSATRTALLK</sequence>
<evidence type="ECO:0000256" key="9">
    <source>
        <dbReference type="SAM" id="Phobius"/>
    </source>
</evidence>
<dbReference type="SUPFAM" id="SSF58104">
    <property type="entry name" value="Methyl-accepting chemotaxis protein (MCP) signaling domain"/>
    <property type="match status" value="1"/>
</dbReference>
<keyword evidence="12" id="KW-1185">Reference proteome</keyword>
<gene>
    <name evidence="11" type="ORF">PQR62_02630</name>
</gene>